<evidence type="ECO:0000259" key="3">
    <source>
        <dbReference type="Pfam" id="PF04536"/>
    </source>
</evidence>
<keyword evidence="2" id="KW-1133">Transmembrane helix</keyword>
<feature type="region of interest" description="Disordered" evidence="1">
    <location>
        <begin position="291"/>
        <end position="321"/>
    </location>
</feature>
<feature type="transmembrane region" description="Helical" evidence="2">
    <location>
        <begin position="155"/>
        <end position="174"/>
    </location>
</feature>
<name>A0A3Q8I3B6_9BACT</name>
<dbReference type="Gene3D" id="3.10.310.50">
    <property type="match status" value="1"/>
</dbReference>
<dbReference type="PANTHER" id="PTHR30373">
    <property type="entry name" value="UPF0603 PROTEIN YGCG"/>
    <property type="match status" value="1"/>
</dbReference>
<dbReference type="InterPro" id="IPR007621">
    <property type="entry name" value="TPM_dom"/>
</dbReference>
<dbReference type="PANTHER" id="PTHR30373:SF2">
    <property type="entry name" value="UPF0603 PROTEIN YGCG"/>
    <property type="match status" value="1"/>
</dbReference>
<evidence type="ECO:0000313" key="4">
    <source>
        <dbReference type="EMBL" id="AYM52661.1"/>
    </source>
</evidence>
<feature type="domain" description="TPM" evidence="3">
    <location>
        <begin position="2"/>
        <end position="122"/>
    </location>
</feature>
<feature type="compositionally biased region" description="Gly residues" evidence="1">
    <location>
        <begin position="305"/>
        <end position="321"/>
    </location>
</feature>
<evidence type="ECO:0000256" key="1">
    <source>
        <dbReference type="SAM" id="MobiDB-lite"/>
    </source>
</evidence>
<keyword evidence="2" id="KW-0812">Transmembrane</keyword>
<accession>A0A3Q8I3B6</accession>
<dbReference type="Pfam" id="PF04536">
    <property type="entry name" value="TPM_phosphatase"/>
    <property type="match status" value="1"/>
</dbReference>
<evidence type="ECO:0000256" key="2">
    <source>
        <dbReference type="SAM" id="Phobius"/>
    </source>
</evidence>
<keyword evidence="2" id="KW-0472">Membrane</keyword>
<dbReference type="AlphaFoldDB" id="A0A3Q8I3B6"/>
<sequence>MDTTHRFQPVTLARVDRIGSEVDRNGDGQIAVVMVSTTEGRDPRAFATELFNAWGIGHAGRDDGALLLVALDDRAAEIVLGDGVDGRAELNMSDAVMQSRIVPAFKRGDPDGAVVAGAEGLRTLLANAKRGVPFDSDTTGVARSGFLGSFDVTQAPMWLLGSGLGALGLAGAGLRRWMRRRPRVCDGCEQPRVLLDEAADDKYLNRGQQREESLGSVDYDVWWCQRCRHARVERYGAWFAAHEKCRSCGYKTARSESCTRVEATYDHGGVVDVTVSCEHCGHRHEFTRHTARLTRSSSNSSSSGGSFGGGSSSGSGSSGRW</sequence>
<reference evidence="4" key="1">
    <citation type="journal article" date="2018" name="J. Ind. Microbiol. Biotechnol.">
        <title>Genome mining reveals uncommon alkylpyrones as type III PKS products from myxobacteria.</title>
        <authorList>
            <person name="Hug J.J."/>
            <person name="Panter F."/>
            <person name="Krug D."/>
            <person name="Muller R."/>
        </authorList>
    </citation>
    <scope>NUCLEOTIDE SEQUENCE</scope>
    <source>
        <strain evidence="4">MCy10622</strain>
    </source>
</reference>
<dbReference type="EMBL" id="MH908881">
    <property type="protein sequence ID" value="AYM52661.1"/>
    <property type="molecule type" value="Genomic_DNA"/>
</dbReference>
<protein>
    <recommendedName>
        <fullName evidence="3">TPM domain-containing protein</fullName>
    </recommendedName>
</protein>
<organism evidence="4">
    <name type="scientific">Aggregicoccus edonensis</name>
    <dbReference type="NCBI Taxonomy" id="1450165"/>
    <lineage>
        <taxon>Bacteria</taxon>
        <taxon>Pseudomonadati</taxon>
        <taxon>Myxococcota</taxon>
        <taxon>Myxococcia</taxon>
        <taxon>Myxococcales</taxon>
        <taxon>Cystobacterineae</taxon>
        <taxon>Myxococcaceae</taxon>
        <taxon>Aggregicoccus</taxon>
    </lineage>
</organism>
<proteinExistence type="predicted"/>